<dbReference type="EMBL" id="KL142392">
    <property type="protein sequence ID" value="KDR71522.1"/>
    <property type="molecule type" value="Genomic_DNA"/>
</dbReference>
<evidence type="ECO:0000313" key="2">
    <source>
        <dbReference type="Proteomes" id="UP000027222"/>
    </source>
</evidence>
<sequence>TLIEWSGGRPPFFLVIVPGNNPTSAPLENLGVQSGRSTIWNTNLAAGTDIAFVLRDSTGALAFSASLVIQA</sequence>
<reference evidence="2" key="1">
    <citation type="journal article" date="2014" name="Proc. Natl. Acad. Sci. U.S.A.">
        <title>Extensive sampling of basidiomycete genomes demonstrates inadequacy of the white-rot/brown-rot paradigm for wood decay fungi.</title>
        <authorList>
            <person name="Riley R."/>
            <person name="Salamov A.A."/>
            <person name="Brown D.W."/>
            <person name="Nagy L.G."/>
            <person name="Floudas D."/>
            <person name="Held B.W."/>
            <person name="Levasseur A."/>
            <person name="Lombard V."/>
            <person name="Morin E."/>
            <person name="Otillar R."/>
            <person name="Lindquist E.A."/>
            <person name="Sun H."/>
            <person name="LaButti K.M."/>
            <person name="Schmutz J."/>
            <person name="Jabbour D."/>
            <person name="Luo H."/>
            <person name="Baker S.E."/>
            <person name="Pisabarro A.G."/>
            <person name="Walton J.D."/>
            <person name="Blanchette R.A."/>
            <person name="Henrissat B."/>
            <person name="Martin F."/>
            <person name="Cullen D."/>
            <person name="Hibbett D.S."/>
            <person name="Grigoriev I.V."/>
        </authorList>
    </citation>
    <scope>NUCLEOTIDE SEQUENCE [LARGE SCALE GENOMIC DNA]</scope>
    <source>
        <strain evidence="2">CBS 339.88</strain>
    </source>
</reference>
<name>A0A067SNC9_GALM3</name>
<keyword evidence="2" id="KW-1185">Reference proteome</keyword>
<accession>A0A067SNC9</accession>
<evidence type="ECO:0000313" key="1">
    <source>
        <dbReference type="EMBL" id="KDR71522.1"/>
    </source>
</evidence>
<protein>
    <submittedName>
        <fullName evidence="1">Uncharacterized protein</fullName>
    </submittedName>
</protein>
<dbReference type="Proteomes" id="UP000027222">
    <property type="component" value="Unassembled WGS sequence"/>
</dbReference>
<proteinExistence type="predicted"/>
<dbReference type="AlphaFoldDB" id="A0A067SNC9"/>
<organism evidence="1 2">
    <name type="scientific">Galerina marginata (strain CBS 339.88)</name>
    <dbReference type="NCBI Taxonomy" id="685588"/>
    <lineage>
        <taxon>Eukaryota</taxon>
        <taxon>Fungi</taxon>
        <taxon>Dikarya</taxon>
        <taxon>Basidiomycota</taxon>
        <taxon>Agaricomycotina</taxon>
        <taxon>Agaricomycetes</taxon>
        <taxon>Agaricomycetidae</taxon>
        <taxon>Agaricales</taxon>
        <taxon>Agaricineae</taxon>
        <taxon>Strophariaceae</taxon>
        <taxon>Galerina</taxon>
    </lineage>
</organism>
<feature type="non-terminal residue" evidence="1">
    <location>
        <position position="1"/>
    </location>
</feature>
<dbReference type="HOGENOM" id="CLU_2746915_0_0_1"/>
<gene>
    <name evidence="1" type="ORF">GALMADRAFT_159358</name>
</gene>
<dbReference type="OrthoDB" id="3362246at2759"/>